<dbReference type="PANTHER" id="PTHR42732:SF1">
    <property type="entry name" value="BETA-MANNOSIDASE"/>
    <property type="match status" value="1"/>
</dbReference>
<evidence type="ECO:0000259" key="7">
    <source>
        <dbReference type="Pfam" id="PF02837"/>
    </source>
</evidence>
<evidence type="ECO:0000256" key="4">
    <source>
        <dbReference type="SAM" id="SignalP"/>
    </source>
</evidence>
<dbReference type="Pfam" id="PF02836">
    <property type="entry name" value="Glyco_hydro_2_C"/>
    <property type="match status" value="1"/>
</dbReference>
<dbReference type="Gene3D" id="2.60.120.260">
    <property type="entry name" value="Galactose-binding domain-like"/>
    <property type="match status" value="1"/>
</dbReference>
<dbReference type="EMBL" id="JBHLXP010000001">
    <property type="protein sequence ID" value="MFC0046816.1"/>
    <property type="molecule type" value="Genomic_DNA"/>
</dbReference>
<dbReference type="GO" id="GO:0016787">
    <property type="term" value="F:hydrolase activity"/>
    <property type="evidence" value="ECO:0007669"/>
    <property type="project" value="UniProtKB-KW"/>
</dbReference>
<feature type="domain" description="DUF4982" evidence="8">
    <location>
        <begin position="631"/>
        <end position="701"/>
    </location>
</feature>
<dbReference type="InterPro" id="IPR032311">
    <property type="entry name" value="DUF4982"/>
</dbReference>
<feature type="domain" description="Glycoside hydrolase family 2 immunoglobulin-like beta-sandwich" evidence="5">
    <location>
        <begin position="225"/>
        <end position="323"/>
    </location>
</feature>
<dbReference type="SUPFAM" id="SSF49785">
    <property type="entry name" value="Galactose-binding domain-like"/>
    <property type="match status" value="1"/>
</dbReference>
<dbReference type="InterPro" id="IPR006101">
    <property type="entry name" value="Glyco_hydro_2"/>
</dbReference>
<evidence type="ECO:0000256" key="2">
    <source>
        <dbReference type="ARBA" id="ARBA00022801"/>
    </source>
</evidence>
<accession>A0ABV6B7F6</accession>
<keyword evidence="3" id="KW-0326">Glycosidase</keyword>
<keyword evidence="2 9" id="KW-0378">Hydrolase</keyword>
<dbReference type="Proteomes" id="UP001589813">
    <property type="component" value="Unassembled WGS sequence"/>
</dbReference>
<evidence type="ECO:0000313" key="9">
    <source>
        <dbReference type="EMBL" id="MFC0046816.1"/>
    </source>
</evidence>
<dbReference type="Pfam" id="PF02837">
    <property type="entry name" value="Glyco_hydro_2_N"/>
    <property type="match status" value="1"/>
</dbReference>
<dbReference type="SUPFAM" id="SSF49303">
    <property type="entry name" value="beta-Galactosidase/glucuronidase domain"/>
    <property type="match status" value="1"/>
</dbReference>
<dbReference type="InterPro" id="IPR036156">
    <property type="entry name" value="Beta-gal/glucu_dom_sf"/>
</dbReference>
<dbReference type="InterPro" id="IPR006103">
    <property type="entry name" value="Glyco_hydro_2_cat"/>
</dbReference>
<proteinExistence type="inferred from homology"/>
<dbReference type="InterPro" id="IPR006104">
    <property type="entry name" value="Glyco_hydro_2_N"/>
</dbReference>
<dbReference type="InterPro" id="IPR006102">
    <property type="entry name" value="Ig-like_GH2"/>
</dbReference>
<keyword evidence="4" id="KW-0732">Signal</keyword>
<reference evidence="9 10" key="1">
    <citation type="submission" date="2024-09" db="EMBL/GenBank/DDBJ databases">
        <authorList>
            <person name="Sun Q."/>
            <person name="Mori K."/>
        </authorList>
    </citation>
    <scope>NUCLEOTIDE SEQUENCE [LARGE SCALE GENOMIC DNA]</scope>
    <source>
        <strain evidence="9 10">KCTC 23315</strain>
    </source>
</reference>
<dbReference type="SUPFAM" id="SSF51445">
    <property type="entry name" value="(Trans)glycosidases"/>
    <property type="match status" value="1"/>
</dbReference>
<evidence type="ECO:0000256" key="1">
    <source>
        <dbReference type="ARBA" id="ARBA00007401"/>
    </source>
</evidence>
<dbReference type="Gene3D" id="3.20.20.80">
    <property type="entry name" value="Glycosidases"/>
    <property type="match status" value="1"/>
</dbReference>
<evidence type="ECO:0000259" key="6">
    <source>
        <dbReference type="Pfam" id="PF02836"/>
    </source>
</evidence>
<dbReference type="Pfam" id="PF00703">
    <property type="entry name" value="Glyco_hydro_2"/>
    <property type="match status" value="1"/>
</dbReference>
<comment type="similarity">
    <text evidence="1">Belongs to the glycosyl hydrolase 2 family.</text>
</comment>
<dbReference type="PRINTS" id="PR00132">
    <property type="entry name" value="GLHYDRLASE2"/>
</dbReference>
<feature type="domain" description="Glycoside hydrolase family 2 catalytic" evidence="6">
    <location>
        <begin position="331"/>
        <end position="448"/>
    </location>
</feature>
<feature type="signal peptide" evidence="4">
    <location>
        <begin position="1"/>
        <end position="22"/>
    </location>
</feature>
<dbReference type="RefSeq" id="WP_377239401.1">
    <property type="nucleotide sequence ID" value="NZ_JBHLXP010000001.1"/>
</dbReference>
<dbReference type="InterPro" id="IPR051913">
    <property type="entry name" value="GH2_Domain-Containing"/>
</dbReference>
<sequence>MTRFFVPSSALSLLLLCGQVAAAQPATAPAVPAQIAACPTQIQTTACDLTVHHWLFSKDQHGAGQLPAADAAWELVRLPHTPKREPMVVNDQWQGTMWYKTTLQLPTNRNDQQLWLQFGGAMNVADVYVDGLHLRQHLGGYLPFSVDLTPYLALQSKRPEKIEILVRLDNRDHALTGLKPLKQLDFNPYGGLYRPVVLALRPALHISSEQLSDTVAGGGVAVSYPQISSTTATVAVATELQSAATAAQPARLKQQILHNGKLISQTQAQLSLAAGKTQTLQQQLTIDTPKLWSPQQPALYQLVTELWQGEQLLERQQRNIGLRTIAFDGQHQLLLNGQKTFLRGVNRHQEFPHLGYAVGPLADERDAIRIKAAGFDYVRLSHYPQSKAFMDAADRLGLLLLDAIPGWQYQSLDPAFADLMEQNCRDLIRRSRNHPSILAFECSLNETAMSPALIERLHQTVKQEAPWGISAGWMPGFDLYLQARQHRLQHYTPPTQPYVVSEYGDWEYYAQDAGFAQHQWQGLKPEARTSRQLLSAGETRLLQQATNLQEAHNDNLRTPAFADGYWVMFDYNRGYADDLEASGLMSIYRQPKYSYYLFQSQRPASEQSALYASGPMVFIASDWTGEGVVAGQTAKVRVFNNAEQVALYLNGKLIDTRKAQRAAGQNSMTDRMAQPPVEFSLPAFVPGTLEAKALINGKVVAEHQVHTPGPAAAIQIQLDNTGPAPAAFDEVFVKAQLVDSKGNPLRSSGVTLNFHSNELDIVNPQPVVTERGVGVVLVKTGAAGLKGRLTVTAAGLPAASIAF</sequence>
<keyword evidence="10" id="KW-1185">Reference proteome</keyword>
<feature type="domain" description="Glycosyl hydrolases family 2 sugar binding" evidence="7">
    <location>
        <begin position="93"/>
        <end position="201"/>
    </location>
</feature>
<organism evidence="9 10">
    <name type="scientific">Rheinheimera tilapiae</name>
    <dbReference type="NCBI Taxonomy" id="875043"/>
    <lineage>
        <taxon>Bacteria</taxon>
        <taxon>Pseudomonadati</taxon>
        <taxon>Pseudomonadota</taxon>
        <taxon>Gammaproteobacteria</taxon>
        <taxon>Chromatiales</taxon>
        <taxon>Chromatiaceae</taxon>
        <taxon>Rheinheimera</taxon>
    </lineage>
</organism>
<dbReference type="InterPro" id="IPR008979">
    <property type="entry name" value="Galactose-bd-like_sf"/>
</dbReference>
<evidence type="ECO:0000259" key="8">
    <source>
        <dbReference type="Pfam" id="PF16355"/>
    </source>
</evidence>
<dbReference type="Pfam" id="PF16355">
    <property type="entry name" value="DUF4982"/>
    <property type="match status" value="1"/>
</dbReference>
<protein>
    <submittedName>
        <fullName evidence="9">Glycoside hydrolase family 2 TIM barrel-domain containing protein</fullName>
    </submittedName>
</protein>
<evidence type="ECO:0000313" key="10">
    <source>
        <dbReference type="Proteomes" id="UP001589813"/>
    </source>
</evidence>
<dbReference type="PANTHER" id="PTHR42732">
    <property type="entry name" value="BETA-GALACTOSIDASE"/>
    <property type="match status" value="1"/>
</dbReference>
<dbReference type="Gene3D" id="2.60.40.10">
    <property type="entry name" value="Immunoglobulins"/>
    <property type="match status" value="2"/>
</dbReference>
<name>A0ABV6B7F6_9GAMM</name>
<feature type="chain" id="PRO_5046672770" evidence="4">
    <location>
        <begin position="23"/>
        <end position="803"/>
    </location>
</feature>
<comment type="caution">
    <text evidence="9">The sequence shown here is derived from an EMBL/GenBank/DDBJ whole genome shotgun (WGS) entry which is preliminary data.</text>
</comment>
<evidence type="ECO:0000256" key="3">
    <source>
        <dbReference type="ARBA" id="ARBA00023295"/>
    </source>
</evidence>
<gene>
    <name evidence="9" type="ORF">ACFFJP_00770</name>
</gene>
<dbReference type="InterPro" id="IPR017853">
    <property type="entry name" value="GH"/>
</dbReference>
<dbReference type="InterPro" id="IPR013783">
    <property type="entry name" value="Ig-like_fold"/>
</dbReference>
<evidence type="ECO:0000259" key="5">
    <source>
        <dbReference type="Pfam" id="PF00703"/>
    </source>
</evidence>